<organism evidence="2 3">
    <name type="scientific">Candidatus Abawacabacteria bacterium RIFCSPHIGHO2_01_FULL_46_8</name>
    <dbReference type="NCBI Taxonomy" id="1817815"/>
    <lineage>
        <taxon>Bacteria</taxon>
        <taxon>Candidatus Abawacaibacteriota</taxon>
    </lineage>
</organism>
<dbReference type="AlphaFoldDB" id="A0A1F4XM80"/>
<dbReference type="InterPro" id="IPR012341">
    <property type="entry name" value="6hp_glycosidase-like_sf"/>
</dbReference>
<feature type="domain" description="GH15-like" evidence="1">
    <location>
        <begin position="589"/>
        <end position="637"/>
    </location>
</feature>
<dbReference type="InterPro" id="IPR008928">
    <property type="entry name" value="6-hairpin_glycosidase_sf"/>
</dbReference>
<dbReference type="GO" id="GO:0004553">
    <property type="term" value="F:hydrolase activity, hydrolyzing O-glycosyl compounds"/>
    <property type="evidence" value="ECO:0007669"/>
    <property type="project" value="TreeGrafter"/>
</dbReference>
<dbReference type="EMBL" id="MEWS01000009">
    <property type="protein sequence ID" value="OGC82730.1"/>
    <property type="molecule type" value="Genomic_DNA"/>
</dbReference>
<feature type="domain" description="GH15-like" evidence="1">
    <location>
        <begin position="287"/>
        <end position="584"/>
    </location>
</feature>
<name>A0A1F4XM80_9BACT</name>
<dbReference type="PANTHER" id="PTHR31616">
    <property type="entry name" value="TREHALASE"/>
    <property type="match status" value="1"/>
</dbReference>
<dbReference type="Pfam" id="PF00723">
    <property type="entry name" value="Glyco_hydro_15"/>
    <property type="match status" value="2"/>
</dbReference>
<reference evidence="2 3" key="1">
    <citation type="journal article" date="2016" name="Nat. Commun.">
        <title>Thousands of microbial genomes shed light on interconnected biogeochemical processes in an aquifer system.</title>
        <authorList>
            <person name="Anantharaman K."/>
            <person name="Brown C.T."/>
            <person name="Hug L.A."/>
            <person name="Sharon I."/>
            <person name="Castelle C.J."/>
            <person name="Probst A.J."/>
            <person name="Thomas B.C."/>
            <person name="Singh A."/>
            <person name="Wilkins M.J."/>
            <person name="Karaoz U."/>
            <person name="Brodie E.L."/>
            <person name="Williams K.H."/>
            <person name="Hubbard S.S."/>
            <person name="Banfield J.F."/>
        </authorList>
    </citation>
    <scope>NUCLEOTIDE SEQUENCE [LARGE SCALE GENOMIC DNA]</scope>
</reference>
<evidence type="ECO:0000313" key="3">
    <source>
        <dbReference type="Proteomes" id="UP000177521"/>
    </source>
</evidence>
<gene>
    <name evidence="2" type="ORF">A2788_00370</name>
</gene>
<dbReference type="InterPro" id="IPR011613">
    <property type="entry name" value="GH15-like"/>
</dbReference>
<proteinExistence type="predicted"/>
<dbReference type="PANTHER" id="PTHR31616:SF13">
    <property type="entry name" value="GLUCAN 1,4-ALPHA-GLUCOSIDASE"/>
    <property type="match status" value="1"/>
</dbReference>
<dbReference type="GO" id="GO:0005975">
    <property type="term" value="P:carbohydrate metabolic process"/>
    <property type="evidence" value="ECO:0007669"/>
    <property type="project" value="InterPro"/>
</dbReference>
<dbReference type="SUPFAM" id="SSF48208">
    <property type="entry name" value="Six-hairpin glycosidases"/>
    <property type="match status" value="1"/>
</dbReference>
<evidence type="ECO:0000313" key="2">
    <source>
        <dbReference type="EMBL" id="OGC82730.1"/>
    </source>
</evidence>
<comment type="caution">
    <text evidence="2">The sequence shown here is derived from an EMBL/GenBank/DDBJ whole genome shotgun (WGS) entry which is preliminary data.</text>
</comment>
<sequence>MAKHLVFGNGSMFVSLDEFGQMRDFTFPYVGLEKHFGPECVHKLGVWVEGKLYWLDGSGWQITSKYLAETLVGEIKAVHAGLQLELIFNDLVYNERNIFLRKLTVRNLAVQARSVKVFFNQEFQIDESASGNTAYYDPDTESIINYKERRVFLISLRAGEQPFTDYTVGRTHIDKWEGTYKDAEDGVLAKSAIEHSSVDSTIALDLVVPASAESTLYYWVAVAESIADAKELHQYILQKGPAHLLETTSNFWRAWVNTKGFSFHGLDPKIVALFKQSLLIIRTHIDNHGAIIASADAYMLRYFKDSYSYCWPRDAAFTAVALDKAGYQHLTEKFYQFCADVISKEGYFLPKYHPDQSLGSSWHPWIKDGKKQLPIQEDETALVLYALRKYYESAKDIEFIESVYNSLIKRAAEFMLSYRDQKTGLPLPSYDLWEEKRGISTFTTATVYAGLEAAAYFARLLGKQDDEQRYHTAAAEVQAACLKYLYDEKEGYFYKLLNFSGEEISYDKTIDASSAYAVFAFGILAPEDERLQRAMKLTAERLCCKTKIGGTARFAGDKYLQVNKDLPGNPWFVTTLWLTEYHLARAKNLQDLQRVKDDLMWVVDKALPSGILSEQLDPDTGEQISVAPLTWSHTAFVLVVMRYLEKLEELGIAKVCAPADRTCW</sequence>
<dbReference type="Gene3D" id="1.50.10.10">
    <property type="match status" value="1"/>
</dbReference>
<evidence type="ECO:0000259" key="1">
    <source>
        <dbReference type="Pfam" id="PF00723"/>
    </source>
</evidence>
<protein>
    <recommendedName>
        <fullName evidence="1">GH15-like domain-containing protein</fullName>
    </recommendedName>
</protein>
<accession>A0A1F4XM80</accession>
<dbReference type="Proteomes" id="UP000177521">
    <property type="component" value="Unassembled WGS sequence"/>
</dbReference>